<dbReference type="EMBL" id="JBITGY010000012">
    <property type="protein sequence ID" value="MFI6503705.1"/>
    <property type="molecule type" value="Genomic_DNA"/>
</dbReference>
<protein>
    <submittedName>
        <fullName evidence="2">Uncharacterized protein</fullName>
    </submittedName>
</protein>
<feature type="compositionally biased region" description="Basic and acidic residues" evidence="1">
    <location>
        <begin position="1"/>
        <end position="12"/>
    </location>
</feature>
<proteinExistence type="predicted"/>
<evidence type="ECO:0000313" key="3">
    <source>
        <dbReference type="Proteomes" id="UP001612741"/>
    </source>
</evidence>
<feature type="region of interest" description="Disordered" evidence="1">
    <location>
        <begin position="1"/>
        <end position="33"/>
    </location>
</feature>
<organism evidence="2 3">
    <name type="scientific">Nonomuraea typhae</name>
    <dbReference type="NCBI Taxonomy" id="2603600"/>
    <lineage>
        <taxon>Bacteria</taxon>
        <taxon>Bacillati</taxon>
        <taxon>Actinomycetota</taxon>
        <taxon>Actinomycetes</taxon>
        <taxon>Streptosporangiales</taxon>
        <taxon>Streptosporangiaceae</taxon>
        <taxon>Nonomuraea</taxon>
    </lineage>
</organism>
<accession>A0ABW7Z784</accession>
<gene>
    <name evidence="2" type="ORF">ACIBG2_40415</name>
</gene>
<comment type="caution">
    <text evidence="2">The sequence shown here is derived from an EMBL/GenBank/DDBJ whole genome shotgun (WGS) entry which is preliminary data.</text>
</comment>
<sequence>MSKPMTKAERRAYNRRQHAQQRQQDQAGRGPRGLAELWWDQARAVAHDRAAAGDERVWSDLALTLNNFCDRYSA</sequence>
<evidence type="ECO:0000256" key="1">
    <source>
        <dbReference type="SAM" id="MobiDB-lite"/>
    </source>
</evidence>
<evidence type="ECO:0000313" key="2">
    <source>
        <dbReference type="EMBL" id="MFI6503705.1"/>
    </source>
</evidence>
<dbReference type="RefSeq" id="WP_397089463.1">
    <property type="nucleotide sequence ID" value="NZ_JBITGY010000012.1"/>
</dbReference>
<name>A0ABW7Z784_9ACTN</name>
<dbReference type="Proteomes" id="UP001612741">
    <property type="component" value="Unassembled WGS sequence"/>
</dbReference>
<reference evidence="2 3" key="1">
    <citation type="submission" date="2024-10" db="EMBL/GenBank/DDBJ databases">
        <title>The Natural Products Discovery Center: Release of the First 8490 Sequenced Strains for Exploring Actinobacteria Biosynthetic Diversity.</title>
        <authorList>
            <person name="Kalkreuter E."/>
            <person name="Kautsar S.A."/>
            <person name="Yang D."/>
            <person name="Bader C.D."/>
            <person name="Teijaro C.N."/>
            <person name="Fluegel L."/>
            <person name="Davis C.M."/>
            <person name="Simpson J.R."/>
            <person name="Lauterbach L."/>
            <person name="Steele A.D."/>
            <person name="Gui C."/>
            <person name="Meng S."/>
            <person name="Li G."/>
            <person name="Viehrig K."/>
            <person name="Ye F."/>
            <person name="Su P."/>
            <person name="Kiefer A.F."/>
            <person name="Nichols A."/>
            <person name="Cepeda A.J."/>
            <person name="Yan W."/>
            <person name="Fan B."/>
            <person name="Jiang Y."/>
            <person name="Adhikari A."/>
            <person name="Zheng C.-J."/>
            <person name="Schuster L."/>
            <person name="Cowan T.M."/>
            <person name="Smanski M.J."/>
            <person name="Chevrette M.G."/>
            <person name="De Carvalho L.P.S."/>
            <person name="Shen B."/>
        </authorList>
    </citation>
    <scope>NUCLEOTIDE SEQUENCE [LARGE SCALE GENOMIC DNA]</scope>
    <source>
        <strain evidence="2 3">NPDC050545</strain>
    </source>
</reference>
<keyword evidence="3" id="KW-1185">Reference proteome</keyword>
<feature type="compositionally biased region" description="Low complexity" evidence="1">
    <location>
        <begin position="20"/>
        <end position="33"/>
    </location>
</feature>